<organism evidence="2 3">
    <name type="scientific">Leptospirillum ferrooxidans (strain C2-3)</name>
    <dbReference type="NCBI Taxonomy" id="1162668"/>
    <lineage>
        <taxon>Bacteria</taxon>
        <taxon>Pseudomonadati</taxon>
        <taxon>Nitrospirota</taxon>
        <taxon>Nitrospiria</taxon>
        <taxon>Nitrospirales</taxon>
        <taxon>Nitrospiraceae</taxon>
        <taxon>Leptospirillum</taxon>
    </lineage>
</organism>
<reference evidence="2 3" key="1">
    <citation type="journal article" date="2012" name="J. Bacteriol.">
        <title>Complete Genome Sequence of Leptospirillum ferrooxidans Strain C2-3, Isolated from a Fresh Volcanic Ash Deposit on the Island of Miyake, Japan.</title>
        <authorList>
            <person name="Fujimura R."/>
            <person name="Sato Y."/>
            <person name="Nishizawa T."/>
            <person name="Oshima K."/>
            <person name="Kim S.-W."/>
            <person name="Hattori M."/>
            <person name="Kamijo T."/>
            <person name="Ohta H."/>
        </authorList>
    </citation>
    <scope>NUCLEOTIDE SEQUENCE [LARGE SCALE GENOMIC DNA]</scope>
    <source>
        <strain evidence="2 3">C2-3</strain>
    </source>
</reference>
<dbReference type="HOGENOM" id="CLU_3272203_0_0_0"/>
<dbReference type="Proteomes" id="UP000007382">
    <property type="component" value="Chromosome"/>
</dbReference>
<feature type="chain" id="PRO_5003629416" description="Lipoprotein" evidence="1">
    <location>
        <begin position="21"/>
        <end position="41"/>
    </location>
</feature>
<dbReference type="RefSeq" id="WP_014448776.1">
    <property type="nucleotide sequence ID" value="NC_017094.1"/>
</dbReference>
<proteinExistence type="predicted"/>
<evidence type="ECO:0008006" key="4">
    <source>
        <dbReference type="Google" id="ProtNLM"/>
    </source>
</evidence>
<dbReference type="PROSITE" id="PS51257">
    <property type="entry name" value="PROKAR_LIPOPROTEIN"/>
    <property type="match status" value="1"/>
</dbReference>
<gene>
    <name evidence="2" type="ordered locus">LFE_0568</name>
</gene>
<dbReference type="KEGG" id="lfc:LFE_0568"/>
<dbReference type="AlphaFoldDB" id="I0ILY5"/>
<evidence type="ECO:0000256" key="1">
    <source>
        <dbReference type="SAM" id="SignalP"/>
    </source>
</evidence>
<evidence type="ECO:0000313" key="2">
    <source>
        <dbReference type="EMBL" id="BAM06284.1"/>
    </source>
</evidence>
<accession>I0ILY5</accession>
<evidence type="ECO:0000313" key="3">
    <source>
        <dbReference type="Proteomes" id="UP000007382"/>
    </source>
</evidence>
<protein>
    <recommendedName>
        <fullName evidence="4">Lipoprotein</fullName>
    </recommendedName>
</protein>
<keyword evidence="3" id="KW-1185">Reference proteome</keyword>
<keyword evidence="1" id="KW-0732">Signal</keyword>
<reference evidence="3" key="2">
    <citation type="submission" date="2012-03" db="EMBL/GenBank/DDBJ databases">
        <title>The complete genome sequence of the pioneer microbe on fresh volcanic deposit, Leptospirillum ferrooxidans strain C2-3.</title>
        <authorList>
            <person name="Fujimura R."/>
            <person name="Sato Y."/>
            <person name="Nishizawa T."/>
            <person name="Nanba K."/>
            <person name="Oshima K."/>
            <person name="Hattori M."/>
            <person name="Kamijo T."/>
            <person name="Ohta H."/>
        </authorList>
    </citation>
    <scope>NUCLEOTIDE SEQUENCE [LARGE SCALE GENOMIC DNA]</scope>
    <source>
        <strain evidence="3">C2-3</strain>
    </source>
</reference>
<feature type="signal peptide" evidence="1">
    <location>
        <begin position="1"/>
        <end position="20"/>
    </location>
</feature>
<name>I0ILY5_LEPFC</name>
<sequence>MKVKIIGRMIVLATVLISAAACNPLTSSFAVPDFLKSERNK</sequence>
<dbReference type="EMBL" id="AP012342">
    <property type="protein sequence ID" value="BAM06284.1"/>
    <property type="molecule type" value="Genomic_DNA"/>
</dbReference>